<name>A0A7J6X9E2_THATH</name>
<feature type="region of interest" description="Disordered" evidence="1">
    <location>
        <begin position="143"/>
        <end position="183"/>
    </location>
</feature>
<dbReference type="Proteomes" id="UP000554482">
    <property type="component" value="Unassembled WGS sequence"/>
</dbReference>
<evidence type="ECO:0000256" key="1">
    <source>
        <dbReference type="SAM" id="MobiDB-lite"/>
    </source>
</evidence>
<dbReference type="EMBL" id="JABWDY010004632">
    <property type="protein sequence ID" value="KAF5205032.1"/>
    <property type="molecule type" value="Genomic_DNA"/>
</dbReference>
<comment type="caution">
    <text evidence="2">The sequence shown here is derived from an EMBL/GenBank/DDBJ whole genome shotgun (WGS) entry which is preliminary data.</text>
</comment>
<proteinExistence type="predicted"/>
<evidence type="ECO:0000313" key="2">
    <source>
        <dbReference type="EMBL" id="KAF5205032.1"/>
    </source>
</evidence>
<keyword evidence="3" id="KW-1185">Reference proteome</keyword>
<feature type="compositionally biased region" description="Polar residues" evidence="1">
    <location>
        <begin position="143"/>
        <end position="161"/>
    </location>
</feature>
<organism evidence="2 3">
    <name type="scientific">Thalictrum thalictroides</name>
    <name type="common">Rue-anemone</name>
    <name type="synonym">Anemone thalictroides</name>
    <dbReference type="NCBI Taxonomy" id="46969"/>
    <lineage>
        <taxon>Eukaryota</taxon>
        <taxon>Viridiplantae</taxon>
        <taxon>Streptophyta</taxon>
        <taxon>Embryophyta</taxon>
        <taxon>Tracheophyta</taxon>
        <taxon>Spermatophyta</taxon>
        <taxon>Magnoliopsida</taxon>
        <taxon>Ranunculales</taxon>
        <taxon>Ranunculaceae</taxon>
        <taxon>Thalictroideae</taxon>
        <taxon>Thalictrum</taxon>
    </lineage>
</organism>
<reference evidence="2 3" key="1">
    <citation type="submission" date="2020-06" db="EMBL/GenBank/DDBJ databases">
        <title>Transcriptomic and genomic resources for Thalictrum thalictroides and T. hernandezii: Facilitating candidate gene discovery in an emerging model plant lineage.</title>
        <authorList>
            <person name="Arias T."/>
            <person name="Riano-Pachon D.M."/>
            <person name="Di Stilio V.S."/>
        </authorList>
    </citation>
    <scope>NUCLEOTIDE SEQUENCE [LARGE SCALE GENOMIC DNA]</scope>
    <source>
        <strain evidence="3">cv. WT478/WT964</strain>
        <tissue evidence="2">Leaves</tissue>
    </source>
</reference>
<sequence length="204" mass="22717">MQKVVPEDEVELEDSDFQPLCHKHQCLHLSISSSQMDHTDFDLSGVDIDLTHFEWYLLKKIHLTFSSSLQMRVLYPKLILLMLNQVKILSLVKILEEKERIQKLKFTCNLNRKNITIMNETIASPATQQQTVSMAVSQSVAPLPTSASSNSSIKDTPSIAATSEKGIPSNTIPNPDQRTTSLSAGCAPIFSPSFIIIMDGRSVM</sequence>
<dbReference type="AlphaFoldDB" id="A0A7J6X9E2"/>
<accession>A0A7J6X9E2</accession>
<evidence type="ECO:0000313" key="3">
    <source>
        <dbReference type="Proteomes" id="UP000554482"/>
    </source>
</evidence>
<protein>
    <submittedName>
        <fullName evidence="2">Uncharacterized protein</fullName>
    </submittedName>
</protein>
<gene>
    <name evidence="2" type="ORF">FRX31_005381</name>
</gene>
<feature type="compositionally biased region" description="Polar residues" evidence="1">
    <location>
        <begin position="168"/>
        <end position="183"/>
    </location>
</feature>